<sequence length="118" mass="13251">MFFFIFALRKLLLDLNRTEKKIALNKQISDFSDELKEKAGDFKILGRDLLIIGGILTAGFALSKMFDEDEPETRTEERIQPGDSIFASAFKGAATSILLAVAKQKLSNYLESLDEDDE</sequence>
<name>A0A0P7CAY8_9BACT</name>
<comment type="caution">
    <text evidence="1">The sequence shown here is derived from an EMBL/GenBank/DDBJ whole genome shotgun (WGS) entry which is preliminary data.</text>
</comment>
<dbReference type="EMBL" id="LGTQ01000005">
    <property type="protein sequence ID" value="KPM49894.1"/>
    <property type="molecule type" value="Genomic_DNA"/>
</dbReference>
<evidence type="ECO:0000313" key="2">
    <source>
        <dbReference type="Proteomes" id="UP000050454"/>
    </source>
</evidence>
<protein>
    <submittedName>
        <fullName evidence="1">Uncharacterized protein</fullName>
    </submittedName>
</protein>
<organism evidence="1 2">
    <name type="scientific">Jiulongibacter sediminis</name>
    <dbReference type="NCBI Taxonomy" id="1605367"/>
    <lineage>
        <taxon>Bacteria</taxon>
        <taxon>Pseudomonadati</taxon>
        <taxon>Bacteroidota</taxon>
        <taxon>Cytophagia</taxon>
        <taxon>Cytophagales</taxon>
        <taxon>Leadbetterellaceae</taxon>
        <taxon>Jiulongibacter</taxon>
    </lineage>
</organism>
<proteinExistence type="predicted"/>
<dbReference type="Proteomes" id="UP000050454">
    <property type="component" value="Unassembled WGS sequence"/>
</dbReference>
<dbReference type="AlphaFoldDB" id="A0A0P7CAY8"/>
<keyword evidence="2" id="KW-1185">Reference proteome</keyword>
<accession>A0A0P7CAY8</accession>
<evidence type="ECO:0000313" key="1">
    <source>
        <dbReference type="EMBL" id="KPM49894.1"/>
    </source>
</evidence>
<gene>
    <name evidence="1" type="ORF">AFM12_04815</name>
</gene>
<reference evidence="1 2" key="1">
    <citation type="submission" date="2015-07" db="EMBL/GenBank/DDBJ databases">
        <title>The draft genome sequence of Leadbetterella sp. JN14-9.</title>
        <authorList>
            <person name="Liu Y."/>
            <person name="Du J."/>
            <person name="Shao Z."/>
        </authorList>
    </citation>
    <scope>NUCLEOTIDE SEQUENCE [LARGE SCALE GENOMIC DNA]</scope>
    <source>
        <strain evidence="1 2">JN14-9</strain>
    </source>
</reference>
<dbReference type="STRING" id="1605367.AFM12_04815"/>